<dbReference type="GO" id="GO:0045892">
    <property type="term" value="P:negative regulation of DNA-templated transcription"/>
    <property type="evidence" value="ECO:0007669"/>
    <property type="project" value="InterPro"/>
</dbReference>
<accession>A0A839USP9</accession>
<dbReference type="EMBL" id="JACHXZ010000004">
    <property type="protein sequence ID" value="MBB3169490.1"/>
    <property type="molecule type" value="Genomic_DNA"/>
</dbReference>
<keyword evidence="1 2" id="KW-0238">DNA-binding</keyword>
<dbReference type="InterPro" id="IPR001647">
    <property type="entry name" value="HTH_TetR"/>
</dbReference>
<dbReference type="PANTHER" id="PTHR30328">
    <property type="entry name" value="TRANSCRIPTIONAL REPRESSOR"/>
    <property type="match status" value="1"/>
</dbReference>
<dbReference type="PANTHER" id="PTHR30328:SF54">
    <property type="entry name" value="HTH-TYPE TRANSCRIPTIONAL REPRESSOR SCO4008"/>
    <property type="match status" value="1"/>
</dbReference>
<keyword evidence="6" id="KW-1185">Reference proteome</keyword>
<dbReference type="Pfam" id="PF08362">
    <property type="entry name" value="TetR_C_3"/>
    <property type="match status" value="1"/>
</dbReference>
<evidence type="ECO:0000256" key="2">
    <source>
        <dbReference type="PROSITE-ProRule" id="PRU00335"/>
    </source>
</evidence>
<dbReference type="RefSeq" id="WP_183910997.1">
    <property type="nucleotide sequence ID" value="NZ_JACHXZ010000004.1"/>
</dbReference>
<sequence>MTKPMIDKGQDFDPTETPTGKYKAGKIREDNLANILSAAEEEFVQHGFRGASIQAIADRAGLPKANVHYYFKSKSNLYVTILNNIITLWNDFFDTITEDDDPAEALDAFIRKKVALSYSHPRASKLFAMEVIQGAPHLKDYFRSDMRTWVRARAQVMESWIAQGRMGKVDPVQVIFLIWSSTQHYADFDTQVLTIMNRAEYEHDMVENIANFLSQVILTGCGLTPPHLKG</sequence>
<dbReference type="InterPro" id="IPR050109">
    <property type="entry name" value="HTH-type_TetR-like_transc_reg"/>
</dbReference>
<dbReference type="AlphaFoldDB" id="A0A839USP9"/>
<name>A0A839USP9_9GAMM</name>
<dbReference type="PROSITE" id="PS50977">
    <property type="entry name" value="HTH_TETR_2"/>
    <property type="match status" value="1"/>
</dbReference>
<reference evidence="5 6" key="1">
    <citation type="submission" date="2020-08" db="EMBL/GenBank/DDBJ databases">
        <title>Genomic Encyclopedia of Type Strains, Phase III (KMG-III): the genomes of soil and plant-associated and newly described type strains.</title>
        <authorList>
            <person name="Whitman W."/>
        </authorList>
    </citation>
    <scope>NUCLEOTIDE SEQUENCE [LARGE SCALE GENOMIC DNA]</scope>
    <source>
        <strain evidence="5 6">CECT 8571</strain>
    </source>
</reference>
<dbReference type="InterPro" id="IPR009057">
    <property type="entry name" value="Homeodomain-like_sf"/>
</dbReference>
<evidence type="ECO:0000259" key="4">
    <source>
        <dbReference type="PROSITE" id="PS50977"/>
    </source>
</evidence>
<evidence type="ECO:0000313" key="6">
    <source>
        <dbReference type="Proteomes" id="UP000559987"/>
    </source>
</evidence>
<dbReference type="SUPFAM" id="SSF46689">
    <property type="entry name" value="Homeodomain-like"/>
    <property type="match status" value="1"/>
</dbReference>
<evidence type="ECO:0000256" key="3">
    <source>
        <dbReference type="SAM" id="MobiDB-lite"/>
    </source>
</evidence>
<dbReference type="Pfam" id="PF00440">
    <property type="entry name" value="TetR_N"/>
    <property type="match status" value="1"/>
</dbReference>
<dbReference type="InterPro" id="IPR036271">
    <property type="entry name" value="Tet_transcr_reg_TetR-rel_C_sf"/>
</dbReference>
<feature type="compositionally biased region" description="Basic and acidic residues" evidence="3">
    <location>
        <begin position="1"/>
        <end position="11"/>
    </location>
</feature>
<evidence type="ECO:0000313" key="5">
    <source>
        <dbReference type="EMBL" id="MBB3169490.1"/>
    </source>
</evidence>
<gene>
    <name evidence="5" type="ORF">FHS30_002703</name>
</gene>
<dbReference type="GO" id="GO:0003677">
    <property type="term" value="F:DNA binding"/>
    <property type="evidence" value="ECO:0007669"/>
    <property type="project" value="UniProtKB-UniRule"/>
</dbReference>
<organism evidence="5 6">
    <name type="scientific">Simiduia aestuariiviva</name>
    <dbReference type="NCBI Taxonomy" id="1510459"/>
    <lineage>
        <taxon>Bacteria</taxon>
        <taxon>Pseudomonadati</taxon>
        <taxon>Pseudomonadota</taxon>
        <taxon>Gammaproteobacteria</taxon>
        <taxon>Cellvibrionales</taxon>
        <taxon>Cellvibrionaceae</taxon>
        <taxon>Simiduia</taxon>
    </lineage>
</organism>
<proteinExistence type="predicted"/>
<feature type="DNA-binding region" description="H-T-H motif" evidence="2">
    <location>
        <begin position="52"/>
        <end position="71"/>
    </location>
</feature>
<feature type="region of interest" description="Disordered" evidence="3">
    <location>
        <begin position="1"/>
        <end position="21"/>
    </location>
</feature>
<protein>
    <submittedName>
        <fullName evidence="5">TetR/AcrR family transcriptional regulator</fullName>
    </submittedName>
</protein>
<dbReference type="InterPro" id="IPR013573">
    <property type="entry name" value="Tscrpt_reg_YcdC_C"/>
</dbReference>
<evidence type="ECO:0000256" key="1">
    <source>
        <dbReference type="ARBA" id="ARBA00023125"/>
    </source>
</evidence>
<dbReference type="Gene3D" id="1.10.10.60">
    <property type="entry name" value="Homeodomain-like"/>
    <property type="match status" value="1"/>
</dbReference>
<dbReference type="Gene3D" id="1.10.357.10">
    <property type="entry name" value="Tetracycline Repressor, domain 2"/>
    <property type="match status" value="1"/>
</dbReference>
<comment type="caution">
    <text evidence="5">The sequence shown here is derived from an EMBL/GenBank/DDBJ whole genome shotgun (WGS) entry which is preliminary data.</text>
</comment>
<feature type="domain" description="HTH tetR-type" evidence="4">
    <location>
        <begin position="29"/>
        <end position="89"/>
    </location>
</feature>
<dbReference type="PRINTS" id="PR00455">
    <property type="entry name" value="HTHTETR"/>
</dbReference>
<dbReference type="SUPFAM" id="SSF48498">
    <property type="entry name" value="Tetracyclin repressor-like, C-terminal domain"/>
    <property type="match status" value="1"/>
</dbReference>
<dbReference type="Proteomes" id="UP000559987">
    <property type="component" value="Unassembled WGS sequence"/>
</dbReference>